<dbReference type="AlphaFoldDB" id="A0AAD5RU49"/>
<organism evidence="3 4">
    <name type="scientific">Zalerion maritima</name>
    <dbReference type="NCBI Taxonomy" id="339359"/>
    <lineage>
        <taxon>Eukaryota</taxon>
        <taxon>Fungi</taxon>
        <taxon>Dikarya</taxon>
        <taxon>Ascomycota</taxon>
        <taxon>Pezizomycotina</taxon>
        <taxon>Sordariomycetes</taxon>
        <taxon>Lulworthiomycetidae</taxon>
        <taxon>Lulworthiales</taxon>
        <taxon>Lulworthiaceae</taxon>
        <taxon>Zalerion</taxon>
    </lineage>
</organism>
<feature type="compositionally biased region" description="Low complexity" evidence="1">
    <location>
        <begin position="420"/>
        <end position="429"/>
    </location>
</feature>
<dbReference type="EMBL" id="JAKWBI020000059">
    <property type="protein sequence ID" value="KAJ2904198.1"/>
    <property type="molecule type" value="Genomic_DNA"/>
</dbReference>
<feature type="signal peptide" evidence="2">
    <location>
        <begin position="1"/>
        <end position="20"/>
    </location>
</feature>
<feature type="chain" id="PRO_5041956371" evidence="2">
    <location>
        <begin position="21"/>
        <end position="471"/>
    </location>
</feature>
<evidence type="ECO:0000313" key="3">
    <source>
        <dbReference type="EMBL" id="KAJ2904198.1"/>
    </source>
</evidence>
<keyword evidence="2" id="KW-0732">Signal</keyword>
<comment type="caution">
    <text evidence="3">The sequence shown here is derived from an EMBL/GenBank/DDBJ whole genome shotgun (WGS) entry which is preliminary data.</text>
</comment>
<feature type="region of interest" description="Disordered" evidence="1">
    <location>
        <begin position="397"/>
        <end position="450"/>
    </location>
</feature>
<accession>A0AAD5RU49</accession>
<gene>
    <name evidence="3" type="ORF">MKZ38_008528</name>
</gene>
<evidence type="ECO:0000313" key="4">
    <source>
        <dbReference type="Proteomes" id="UP001201980"/>
    </source>
</evidence>
<evidence type="ECO:0000256" key="2">
    <source>
        <dbReference type="SAM" id="SignalP"/>
    </source>
</evidence>
<evidence type="ECO:0000256" key="1">
    <source>
        <dbReference type="SAM" id="MobiDB-lite"/>
    </source>
</evidence>
<keyword evidence="4" id="KW-1185">Reference proteome</keyword>
<feature type="region of interest" description="Disordered" evidence="1">
    <location>
        <begin position="174"/>
        <end position="193"/>
    </location>
</feature>
<protein>
    <submittedName>
        <fullName evidence="3">Uncharacterized protein</fullName>
    </submittedName>
</protein>
<sequence length="471" mass="48368">MRTLIAFFGLLGTGVLLVSAAPVTIPVPAVITRFSVTRTEFVVIPTPSLVEKPPIITLPGDTTVMAECSETSIKKAQTITEADRTYTTVETLKRYQCPYPTCLACLQPPPNGCGAACWGARPCEDCKTTSCSKCTYETTLAQAMTGIVIIESPSTLTITVDGAMKAEPAMATGAAGLEGEGDTPPEAPAPTEEDEGALTYVPGLGISVPVYELTRSVLVIQDGSLITGIDAATDSRPATFIPGLGITIAFEDLMEPLTALQQGDWGMDLKGGELTGPSGTVVTKTSTATATPAAPATTTAPTPEVMADTETNSYATLSALGLTIPVDELTQQVSIYSGDGNTATETRSYTVVEPLGITVPVDELSMQFGPATTPSTDTESSISAYDGGGIGAATEVAAPFSTPGSGGEDEPAPPPETEAETGTSTGAQTVGATDEPAMVGTNDGDTKGRRPSPYMVWEVVGFAALVGFALV</sequence>
<reference evidence="3" key="1">
    <citation type="submission" date="2022-07" db="EMBL/GenBank/DDBJ databases">
        <title>Draft genome sequence of Zalerion maritima ATCC 34329, a (micro)plastics degrading marine fungus.</title>
        <authorList>
            <person name="Paco A."/>
            <person name="Goncalves M.F.M."/>
            <person name="Rocha-Santos T.A.P."/>
            <person name="Alves A."/>
        </authorList>
    </citation>
    <scope>NUCLEOTIDE SEQUENCE</scope>
    <source>
        <strain evidence="3">ATCC 34329</strain>
    </source>
</reference>
<dbReference type="Proteomes" id="UP001201980">
    <property type="component" value="Unassembled WGS sequence"/>
</dbReference>
<name>A0AAD5RU49_9PEZI</name>
<proteinExistence type="predicted"/>